<dbReference type="Proteomes" id="UP000307956">
    <property type="component" value="Unassembled WGS sequence"/>
</dbReference>
<gene>
    <name evidence="2" type="ORF">E6O51_04105</name>
</gene>
<keyword evidence="1" id="KW-0812">Transmembrane</keyword>
<feature type="transmembrane region" description="Helical" evidence="1">
    <location>
        <begin position="76"/>
        <end position="96"/>
    </location>
</feature>
<organism evidence="2 3">
    <name type="scientific">Pseudothauera rhizosphaerae</name>
    <dbReference type="NCBI Taxonomy" id="2565932"/>
    <lineage>
        <taxon>Bacteria</taxon>
        <taxon>Pseudomonadati</taxon>
        <taxon>Pseudomonadota</taxon>
        <taxon>Betaproteobacteria</taxon>
        <taxon>Rhodocyclales</taxon>
        <taxon>Zoogloeaceae</taxon>
        <taxon>Pseudothauera</taxon>
    </lineage>
</organism>
<evidence type="ECO:0000313" key="3">
    <source>
        <dbReference type="Proteomes" id="UP000307956"/>
    </source>
</evidence>
<keyword evidence="1" id="KW-0472">Membrane</keyword>
<proteinExistence type="predicted"/>
<feature type="transmembrane region" description="Helical" evidence="1">
    <location>
        <begin position="49"/>
        <end position="70"/>
    </location>
</feature>
<name>A0A4S4ATK2_9RHOO</name>
<reference evidence="2 3" key="1">
    <citation type="submission" date="2019-04" db="EMBL/GenBank/DDBJ databases">
        <title>Azoarcus rhizosphaerae sp. nov. isolated from rhizosphere of Ficus religiosa.</title>
        <authorList>
            <person name="Lin S.-Y."/>
            <person name="Hameed A."/>
            <person name="Hsu Y.-H."/>
            <person name="Young C.-C."/>
        </authorList>
    </citation>
    <scope>NUCLEOTIDE SEQUENCE [LARGE SCALE GENOMIC DNA]</scope>
    <source>
        <strain evidence="2 3">CC-YHH848</strain>
    </source>
</reference>
<dbReference type="AlphaFoldDB" id="A0A4S4ATK2"/>
<sequence>MNYPVRTLPAVAGTPVIERSFVRGFVASACLSAIQGGQRSPSSAEVRRVLRYALQGGTALAAGAGAAAAIERRDYTGALVAAAVGAAGVFVIERMLRDAAQRSQEKHDGQEA</sequence>
<dbReference type="OrthoDB" id="8527942at2"/>
<evidence type="ECO:0000313" key="2">
    <source>
        <dbReference type="EMBL" id="THF63259.1"/>
    </source>
</evidence>
<accession>A0A4S4ATK2</accession>
<keyword evidence="1" id="KW-1133">Transmembrane helix</keyword>
<evidence type="ECO:0000256" key="1">
    <source>
        <dbReference type="SAM" id="Phobius"/>
    </source>
</evidence>
<dbReference type="RefSeq" id="WP_136383711.1">
    <property type="nucleotide sequence ID" value="NZ_SSOD01000003.1"/>
</dbReference>
<protein>
    <submittedName>
        <fullName evidence="2">Uncharacterized protein</fullName>
    </submittedName>
</protein>
<dbReference type="EMBL" id="SSOD01000003">
    <property type="protein sequence ID" value="THF63259.1"/>
    <property type="molecule type" value="Genomic_DNA"/>
</dbReference>
<comment type="caution">
    <text evidence="2">The sequence shown here is derived from an EMBL/GenBank/DDBJ whole genome shotgun (WGS) entry which is preliminary data.</text>
</comment>
<keyword evidence="3" id="KW-1185">Reference proteome</keyword>